<proteinExistence type="predicted"/>
<organism evidence="1 2">
    <name type="scientific">Terrihabitans soli</name>
    <dbReference type="NCBI Taxonomy" id="708113"/>
    <lineage>
        <taxon>Bacteria</taxon>
        <taxon>Pseudomonadati</taxon>
        <taxon>Pseudomonadota</taxon>
        <taxon>Alphaproteobacteria</taxon>
        <taxon>Hyphomicrobiales</taxon>
        <taxon>Terrihabitans</taxon>
    </lineage>
</organism>
<dbReference type="AlphaFoldDB" id="A0A6S6QQT2"/>
<protein>
    <submittedName>
        <fullName evidence="1">Uncharacterized protein</fullName>
    </submittedName>
</protein>
<reference evidence="1 2" key="1">
    <citation type="submission" date="2020-08" db="EMBL/GenBank/DDBJ databases">
        <title>Genome sequence of Rhizobiales bacterium strain IZ6.</title>
        <authorList>
            <person name="Nakai R."/>
            <person name="Naganuma T."/>
        </authorList>
    </citation>
    <scope>NUCLEOTIDE SEQUENCE [LARGE SCALE GENOMIC DNA]</scope>
    <source>
        <strain evidence="1 2">IZ6</strain>
    </source>
</reference>
<dbReference type="EMBL" id="AP023361">
    <property type="protein sequence ID" value="BCJ90327.1"/>
    <property type="molecule type" value="Genomic_DNA"/>
</dbReference>
<gene>
    <name evidence="1" type="ORF">IZ6_10620</name>
</gene>
<accession>A0A6S6QQT2</accession>
<dbReference type="RefSeq" id="WP_222876960.1">
    <property type="nucleotide sequence ID" value="NZ_AP023361.1"/>
</dbReference>
<evidence type="ECO:0000313" key="2">
    <source>
        <dbReference type="Proteomes" id="UP000515317"/>
    </source>
</evidence>
<dbReference type="KEGG" id="tso:IZ6_10620"/>
<evidence type="ECO:0000313" key="1">
    <source>
        <dbReference type="EMBL" id="BCJ90327.1"/>
    </source>
</evidence>
<dbReference type="Proteomes" id="UP000515317">
    <property type="component" value="Chromosome"/>
</dbReference>
<name>A0A6S6QQT2_9HYPH</name>
<sequence>MSHDTWVEFTACIEKQIEANERAIRQLSQSGATHIGSKDPQNVINGLKGNNAQLRALAERSRAKAAR</sequence>
<keyword evidence="2" id="KW-1185">Reference proteome</keyword>